<dbReference type="AlphaFoldDB" id="A0A812X6R6"/>
<reference evidence="1" key="1">
    <citation type="submission" date="2021-02" db="EMBL/GenBank/DDBJ databases">
        <authorList>
            <person name="Dougan E. K."/>
            <person name="Rhodes N."/>
            <person name="Thang M."/>
            <person name="Chan C."/>
        </authorList>
    </citation>
    <scope>NUCLEOTIDE SEQUENCE</scope>
</reference>
<comment type="caution">
    <text evidence="1">The sequence shown here is derived from an EMBL/GenBank/DDBJ whole genome shotgun (WGS) entry which is preliminary data.</text>
</comment>
<evidence type="ECO:0000313" key="1">
    <source>
        <dbReference type="EMBL" id="CAE7721124.1"/>
    </source>
</evidence>
<sequence length="78" mass="8079">MNEVLFAPMCGLVLVTKNLWGTSTLFASRRCSAAATLSGPTPSTCAVPRGRAPSSFQLCRGILQLAGKTSLPSEALPA</sequence>
<accession>A0A812X6R6</accession>
<dbReference type="Proteomes" id="UP000601435">
    <property type="component" value="Unassembled WGS sequence"/>
</dbReference>
<proteinExistence type="predicted"/>
<organism evidence="1 2">
    <name type="scientific">Symbiodinium necroappetens</name>
    <dbReference type="NCBI Taxonomy" id="1628268"/>
    <lineage>
        <taxon>Eukaryota</taxon>
        <taxon>Sar</taxon>
        <taxon>Alveolata</taxon>
        <taxon>Dinophyceae</taxon>
        <taxon>Suessiales</taxon>
        <taxon>Symbiodiniaceae</taxon>
        <taxon>Symbiodinium</taxon>
    </lineage>
</organism>
<protein>
    <submittedName>
        <fullName evidence="1">Uncharacterized protein</fullName>
    </submittedName>
</protein>
<keyword evidence="2" id="KW-1185">Reference proteome</keyword>
<gene>
    <name evidence="1" type="ORF">SNEC2469_LOCUS20795</name>
</gene>
<name>A0A812X6R6_9DINO</name>
<evidence type="ECO:0000313" key="2">
    <source>
        <dbReference type="Proteomes" id="UP000601435"/>
    </source>
</evidence>
<dbReference type="EMBL" id="CAJNJA010036486">
    <property type="protein sequence ID" value="CAE7721124.1"/>
    <property type="molecule type" value="Genomic_DNA"/>
</dbReference>